<organism evidence="2 3">
    <name type="scientific">Gemmatirosa kalamazoonensis</name>
    <dbReference type="NCBI Taxonomy" id="861299"/>
    <lineage>
        <taxon>Bacteria</taxon>
        <taxon>Pseudomonadati</taxon>
        <taxon>Gemmatimonadota</taxon>
        <taxon>Gemmatimonadia</taxon>
        <taxon>Gemmatimonadales</taxon>
        <taxon>Gemmatimonadaceae</taxon>
        <taxon>Gemmatirosa</taxon>
    </lineage>
</organism>
<dbReference type="KEGG" id="gba:J421_2995"/>
<evidence type="ECO:0000313" key="3">
    <source>
        <dbReference type="Proteomes" id="UP000019151"/>
    </source>
</evidence>
<name>W0RJC4_9BACT</name>
<proteinExistence type="predicted"/>
<dbReference type="RefSeq" id="WP_025412002.1">
    <property type="nucleotide sequence ID" value="NZ_CP007128.1"/>
</dbReference>
<protein>
    <submittedName>
        <fullName evidence="2">Uncharacterized protein</fullName>
    </submittedName>
</protein>
<evidence type="ECO:0000256" key="1">
    <source>
        <dbReference type="SAM" id="MobiDB-lite"/>
    </source>
</evidence>
<feature type="region of interest" description="Disordered" evidence="1">
    <location>
        <begin position="1"/>
        <end position="36"/>
    </location>
</feature>
<dbReference type="STRING" id="861299.J421_2995"/>
<dbReference type="InParanoid" id="W0RJC4"/>
<dbReference type="Proteomes" id="UP000019151">
    <property type="component" value="Chromosome"/>
</dbReference>
<dbReference type="EMBL" id="CP007128">
    <property type="protein sequence ID" value="AHG90532.1"/>
    <property type="molecule type" value="Genomic_DNA"/>
</dbReference>
<gene>
    <name evidence="2" type="ORF">J421_2995</name>
</gene>
<evidence type="ECO:0000313" key="2">
    <source>
        <dbReference type="EMBL" id="AHG90532.1"/>
    </source>
</evidence>
<dbReference type="AlphaFoldDB" id="W0RJC4"/>
<sequence>MSDRQKPHNGRDRSGHFKVRQEDFEDKLADPNGPEFIADDVRLGGAVEDVGLEGGRRADELQREIDVNREVTERFRRPDAGPTGQR</sequence>
<accession>W0RJC4</accession>
<reference evidence="2 3" key="1">
    <citation type="journal article" date="2014" name="Genome Announc.">
        <title>Genome Sequence and Methylome of Soil Bacterium Gemmatirosa kalamazoonensis KBS708T, a Member of the Rarely Cultivated Gemmatimonadetes Phylum.</title>
        <authorList>
            <person name="Debruyn J.M."/>
            <person name="Radosevich M."/>
            <person name="Wommack K.E."/>
            <person name="Polson S.W."/>
            <person name="Hauser L.J."/>
            <person name="Fawaz M.N."/>
            <person name="Korlach J."/>
            <person name="Tsai Y.C."/>
        </authorList>
    </citation>
    <scope>NUCLEOTIDE SEQUENCE [LARGE SCALE GENOMIC DNA]</scope>
    <source>
        <strain evidence="2 3">KBS708</strain>
    </source>
</reference>
<feature type="compositionally biased region" description="Basic and acidic residues" evidence="1">
    <location>
        <begin position="1"/>
        <end position="29"/>
    </location>
</feature>
<dbReference type="HOGENOM" id="CLU_2493450_0_0_0"/>
<keyword evidence="3" id="KW-1185">Reference proteome</keyword>
<dbReference type="PATRIC" id="fig|861299.3.peg.3047"/>